<dbReference type="PANTHER" id="PTHR35372">
    <property type="entry name" value="ATP BINDING PROTEIN-RELATED"/>
    <property type="match status" value="1"/>
</dbReference>
<dbReference type="PROSITE" id="PS51206">
    <property type="entry name" value="SF3_HELICASE_1"/>
    <property type="match status" value="1"/>
</dbReference>
<dbReference type="GeneID" id="78086668"/>
<dbReference type="InterPro" id="IPR051620">
    <property type="entry name" value="ORF904-like_C"/>
</dbReference>
<sequence>MSGKKYKDKVKQRTKEEEKAMKAKVAAKKQDLMSELTNEVIRTYFDEDGVGDGKLFNRLHRDKIVGVIDSDDFLFWNGAHWEKAKEKQEFRAIEDVVRLYERLAVEKEKEFDSVDKRDDPDLKKELQKQLGAIRRRIKTLRDAPGQDNLKKMTARVDPPLLVYPEQLDDKPRLLPCPNGVINLETGELEQGRPRDYLLTACETEYDPGLLDVEDPCPVANDFLLRSMDGDKELVAFIWRLLGYGLIRERKDHIFMIFHGEHGRNGKDTLIKLITTTLGKALSGDVPVEMLLQTPNVKNSSGPSPDVMRLRGMCIAWINEAEENQKFALAKLKKLSGGSYITGRSPYSKEETSWKQTHLPIMTTNELPKAKADDAAFWQRALILKWNLSFVNKPDPAKPYQRQADKYLDEKLEKERKGVLARMVRGAIEYLKYGGLQVPEKVYRWTESQRTNWDDLAQFLSEWCVREPGHERIEDYKTSISATDLHEAFCLWYARYKDRRFSISAKKFAEMLNKKEIPSKKSNGIWRLGITLTPDADIELQKAREFNPPKSSHKKGENDSGNIL</sequence>
<evidence type="ECO:0000256" key="4">
    <source>
        <dbReference type="SAM" id="MobiDB-lite"/>
    </source>
</evidence>
<keyword evidence="3" id="KW-0067">ATP-binding</keyword>
<comment type="caution">
    <text evidence="6">The sequence shown here is derived from an EMBL/GenBank/DDBJ whole genome shotgun (WGS) entry which is preliminary data.</text>
</comment>
<dbReference type="RefSeq" id="WP_005026856.1">
    <property type="nucleotide sequence ID" value="NZ_KE150238.1"/>
</dbReference>
<reference evidence="6 7" key="2">
    <citation type="submission" date="2013-04" db="EMBL/GenBank/DDBJ databases">
        <title>The Genome Sequence of Bilophila wadsworthia 3_1_6.</title>
        <authorList>
            <consortium name="The Broad Institute Genomics Platform"/>
            <person name="Earl A."/>
            <person name="Ward D."/>
            <person name="Feldgarden M."/>
            <person name="Gevers D."/>
            <person name="Sibley C."/>
            <person name="Strauss J."/>
            <person name="Allen-Vercoe E."/>
            <person name="Walker B."/>
            <person name="Young S."/>
            <person name="Zeng Q."/>
            <person name="Gargeya S."/>
            <person name="Fitzgerald M."/>
            <person name="Haas B."/>
            <person name="Abouelleil A."/>
            <person name="Allen A.W."/>
            <person name="Alvarado L."/>
            <person name="Arachchi H.M."/>
            <person name="Berlin A.M."/>
            <person name="Chapman S.B."/>
            <person name="Gainer-Dewar J."/>
            <person name="Goldberg J."/>
            <person name="Griggs A."/>
            <person name="Gujja S."/>
            <person name="Hansen M."/>
            <person name="Howarth C."/>
            <person name="Imamovic A."/>
            <person name="Ireland A."/>
            <person name="Larimer J."/>
            <person name="McCowan C."/>
            <person name="Murphy C."/>
            <person name="Pearson M."/>
            <person name="Poon T.W."/>
            <person name="Priest M."/>
            <person name="Roberts A."/>
            <person name="Saif S."/>
            <person name="Shea T."/>
            <person name="Sisk P."/>
            <person name="Sykes S."/>
            <person name="Wortman J."/>
            <person name="Nusbaum C."/>
            <person name="Birren B."/>
        </authorList>
    </citation>
    <scope>NUCLEOTIDE SEQUENCE [LARGE SCALE GENOMIC DNA]</scope>
    <source>
        <strain evidence="6 7">3_1_6</strain>
    </source>
</reference>
<evidence type="ECO:0000256" key="3">
    <source>
        <dbReference type="ARBA" id="ARBA00022840"/>
    </source>
</evidence>
<reference evidence="6 7" key="1">
    <citation type="submission" date="2010-10" db="EMBL/GenBank/DDBJ databases">
        <authorList>
            <consortium name="The Broad Institute Genome Sequencing Platform"/>
            <person name="Ward D."/>
            <person name="Earl A."/>
            <person name="Feldgarden M."/>
            <person name="Young S.K."/>
            <person name="Gargeya S."/>
            <person name="Zeng Q."/>
            <person name="Alvarado L."/>
            <person name="Berlin A."/>
            <person name="Bochicchio J."/>
            <person name="Chapman S.B."/>
            <person name="Chen Z."/>
            <person name="Freedman E."/>
            <person name="Gellesch M."/>
            <person name="Goldberg J."/>
            <person name="Griggs A."/>
            <person name="Gujja S."/>
            <person name="Heilman E."/>
            <person name="Heiman D."/>
            <person name="Howarth C."/>
            <person name="Mehta T."/>
            <person name="Neiman D."/>
            <person name="Pearson M."/>
            <person name="Roberts A."/>
            <person name="Saif S."/>
            <person name="Shea T."/>
            <person name="Shenoy N."/>
            <person name="Sisk P."/>
            <person name="Stolte C."/>
            <person name="Sykes S."/>
            <person name="White J."/>
            <person name="Yandava C."/>
            <person name="Allen-Vercoe E."/>
            <person name="Sibley C."/>
            <person name="Ambrose C.E."/>
            <person name="Strauss J."/>
            <person name="Daigneault M."/>
            <person name="Haas B."/>
            <person name="Nusbaum C."/>
            <person name="Birren B."/>
        </authorList>
    </citation>
    <scope>NUCLEOTIDE SEQUENCE [LARGE SCALE GENOMIC DNA]</scope>
    <source>
        <strain evidence="6 7">3_1_6</strain>
    </source>
</reference>
<dbReference type="STRING" id="563192.HMPREF0179_01548"/>
<evidence type="ECO:0000313" key="6">
    <source>
        <dbReference type="EMBL" id="EFV44647.1"/>
    </source>
</evidence>
<dbReference type="InterPro" id="IPR014015">
    <property type="entry name" value="Helicase_SF3_DNA-vir"/>
</dbReference>
<protein>
    <submittedName>
        <fullName evidence="6">Phage/plasmid primase, P4 family domain-containing protein</fullName>
    </submittedName>
</protein>
<evidence type="ECO:0000313" key="7">
    <source>
        <dbReference type="Proteomes" id="UP000006034"/>
    </source>
</evidence>
<dbReference type="NCBIfam" id="TIGR01613">
    <property type="entry name" value="primase_Cterm"/>
    <property type="match status" value="1"/>
</dbReference>
<accession>E5Y5T5</accession>
<feature type="region of interest" description="Disordered" evidence="4">
    <location>
        <begin position="1"/>
        <end position="22"/>
    </location>
</feature>
<gene>
    <name evidence="6" type="ORF">HMPREF0179_01548</name>
</gene>
<proteinExistence type="predicted"/>
<keyword evidence="1" id="KW-0547">Nucleotide-binding</keyword>
<dbReference type="Proteomes" id="UP000006034">
    <property type="component" value="Unassembled WGS sequence"/>
</dbReference>
<feature type="domain" description="SF3 helicase" evidence="5">
    <location>
        <begin position="232"/>
        <end position="402"/>
    </location>
</feature>
<dbReference type="AlphaFoldDB" id="E5Y5T5"/>
<keyword evidence="7" id="KW-1185">Reference proteome</keyword>
<dbReference type="InterPro" id="IPR006500">
    <property type="entry name" value="Helicase_put_C_phage/plasmid"/>
</dbReference>
<dbReference type="eggNOG" id="COG3378">
    <property type="taxonomic scope" value="Bacteria"/>
</dbReference>
<feature type="region of interest" description="Disordered" evidence="4">
    <location>
        <begin position="542"/>
        <end position="563"/>
    </location>
</feature>
<feature type="compositionally biased region" description="Basic and acidic residues" evidence="4">
    <location>
        <begin position="9"/>
        <end position="21"/>
    </location>
</feature>
<dbReference type="EMBL" id="ADCP02000001">
    <property type="protein sequence ID" value="EFV44647.1"/>
    <property type="molecule type" value="Genomic_DNA"/>
</dbReference>
<name>E5Y5T5_BILW3</name>
<dbReference type="SUPFAM" id="SSF52540">
    <property type="entry name" value="P-loop containing nucleoside triphosphate hydrolases"/>
    <property type="match status" value="1"/>
</dbReference>
<dbReference type="HOGENOM" id="CLU_018483_2_3_7"/>
<organism evidence="6 7">
    <name type="scientific">Bilophila wadsworthia (strain 3_1_6)</name>
    <dbReference type="NCBI Taxonomy" id="563192"/>
    <lineage>
        <taxon>Bacteria</taxon>
        <taxon>Pseudomonadati</taxon>
        <taxon>Thermodesulfobacteriota</taxon>
        <taxon>Desulfovibrionia</taxon>
        <taxon>Desulfovibrionales</taxon>
        <taxon>Desulfovibrionaceae</taxon>
        <taxon>Bilophila</taxon>
    </lineage>
</organism>
<dbReference type="Pfam" id="PF08706">
    <property type="entry name" value="D5_N"/>
    <property type="match status" value="1"/>
</dbReference>
<dbReference type="OrthoDB" id="9763644at2"/>
<dbReference type="PANTHER" id="PTHR35372:SF2">
    <property type="entry name" value="SF3 HELICASE DOMAIN-CONTAINING PROTEIN"/>
    <property type="match status" value="1"/>
</dbReference>
<evidence type="ECO:0000256" key="1">
    <source>
        <dbReference type="ARBA" id="ARBA00022741"/>
    </source>
</evidence>
<dbReference type="GO" id="GO:0005524">
    <property type="term" value="F:ATP binding"/>
    <property type="evidence" value="ECO:0007669"/>
    <property type="project" value="UniProtKB-KW"/>
</dbReference>
<evidence type="ECO:0000259" key="5">
    <source>
        <dbReference type="PROSITE" id="PS51206"/>
    </source>
</evidence>
<dbReference type="SMART" id="SM00885">
    <property type="entry name" value="D5_N"/>
    <property type="match status" value="1"/>
</dbReference>
<dbReference type="InterPro" id="IPR027417">
    <property type="entry name" value="P-loop_NTPase"/>
</dbReference>
<keyword evidence="2" id="KW-0378">Hydrolase</keyword>
<dbReference type="Gene3D" id="3.40.50.300">
    <property type="entry name" value="P-loop containing nucleotide triphosphate hydrolases"/>
    <property type="match status" value="1"/>
</dbReference>
<dbReference type="InterPro" id="IPR014818">
    <property type="entry name" value="Phage/plasmid_primase_P4_C"/>
</dbReference>
<dbReference type="GO" id="GO:0016787">
    <property type="term" value="F:hydrolase activity"/>
    <property type="evidence" value="ECO:0007669"/>
    <property type="project" value="UniProtKB-KW"/>
</dbReference>
<evidence type="ECO:0000256" key="2">
    <source>
        <dbReference type="ARBA" id="ARBA00022801"/>
    </source>
</evidence>